<comment type="caution">
    <text evidence="1">The sequence shown here is derived from an EMBL/GenBank/DDBJ whole genome shotgun (WGS) entry which is preliminary data.</text>
</comment>
<protein>
    <submittedName>
        <fullName evidence="1">Uncharacterized protein</fullName>
    </submittedName>
</protein>
<keyword evidence="2" id="KW-1185">Reference proteome</keyword>
<proteinExistence type="predicted"/>
<dbReference type="OrthoDB" id="10282014at2759"/>
<gene>
    <name evidence="1" type="ORF">T03_11407</name>
</gene>
<dbReference type="EMBL" id="JYDI01005565">
    <property type="protein sequence ID" value="KRY04567.1"/>
    <property type="molecule type" value="Genomic_DNA"/>
</dbReference>
<reference evidence="1 2" key="1">
    <citation type="submission" date="2015-01" db="EMBL/GenBank/DDBJ databases">
        <title>Evolution of Trichinella species and genotypes.</title>
        <authorList>
            <person name="Korhonen P.K."/>
            <person name="Edoardo P."/>
            <person name="Giuseppe L.R."/>
            <person name="Gasser R.B."/>
        </authorList>
    </citation>
    <scope>NUCLEOTIDE SEQUENCE [LARGE SCALE GENOMIC DNA]</scope>
    <source>
        <strain evidence="1">ISS120</strain>
    </source>
</reference>
<evidence type="ECO:0000313" key="1">
    <source>
        <dbReference type="EMBL" id="KRY04567.1"/>
    </source>
</evidence>
<dbReference type="Proteomes" id="UP000054653">
    <property type="component" value="Unassembled WGS sequence"/>
</dbReference>
<accession>A0A0V0YW71</accession>
<dbReference type="AlphaFoldDB" id="A0A0V0YW71"/>
<sequence>MDKSKALRKRKESDGQLQAEKLLKLFHFTGQRILHTLISALTDYRFSYILHGSGH</sequence>
<name>A0A0V0YW71_TRIBR</name>
<organism evidence="1 2">
    <name type="scientific">Trichinella britovi</name>
    <name type="common">Parasitic roundworm</name>
    <dbReference type="NCBI Taxonomy" id="45882"/>
    <lineage>
        <taxon>Eukaryota</taxon>
        <taxon>Metazoa</taxon>
        <taxon>Ecdysozoa</taxon>
        <taxon>Nematoda</taxon>
        <taxon>Enoplea</taxon>
        <taxon>Dorylaimia</taxon>
        <taxon>Trichinellida</taxon>
        <taxon>Trichinellidae</taxon>
        <taxon>Trichinella</taxon>
    </lineage>
</organism>
<evidence type="ECO:0000313" key="2">
    <source>
        <dbReference type="Proteomes" id="UP000054653"/>
    </source>
</evidence>